<feature type="transmembrane region" description="Helical" evidence="7">
    <location>
        <begin position="128"/>
        <end position="148"/>
    </location>
</feature>
<comment type="subcellular location">
    <subcellularLocation>
        <location evidence="1">Cell membrane</location>
        <topology evidence="1">Multi-pass membrane protein</topology>
    </subcellularLocation>
</comment>
<dbReference type="AlphaFoldDB" id="A0A3B0X9D3"/>
<evidence type="ECO:0000256" key="4">
    <source>
        <dbReference type="ARBA" id="ARBA00022960"/>
    </source>
</evidence>
<dbReference type="Pfam" id="PF04093">
    <property type="entry name" value="MreD"/>
    <property type="match status" value="1"/>
</dbReference>
<proteinExistence type="predicted"/>
<feature type="transmembrane region" description="Helical" evidence="7">
    <location>
        <begin position="6"/>
        <end position="23"/>
    </location>
</feature>
<feature type="transmembrane region" description="Helical" evidence="7">
    <location>
        <begin position="96"/>
        <end position="116"/>
    </location>
</feature>
<dbReference type="EMBL" id="UOFE01000029">
    <property type="protein sequence ID" value="VAW52564.1"/>
    <property type="molecule type" value="Genomic_DNA"/>
</dbReference>
<sequence length="163" mass="18873">MNKTLRLGLFTIIAAFMLAIMPLPDWAIELRPEWVTLVLIYWAMAAPSRIGVTMAWIAGLLLDVSYGTLMGQHAGGMVIVIYIIHIQHQRLRMASLLQQAIVIFFLLLFKQLLTLWVDGMLGRAPDSWLYFMPTITSTLLWPWTYLILRDLRRKYSVSKPYQF</sequence>
<evidence type="ECO:0000256" key="5">
    <source>
        <dbReference type="ARBA" id="ARBA00022989"/>
    </source>
</evidence>
<dbReference type="GO" id="GO:0008360">
    <property type="term" value="P:regulation of cell shape"/>
    <property type="evidence" value="ECO:0007669"/>
    <property type="project" value="UniProtKB-KW"/>
</dbReference>
<dbReference type="PIRSF" id="PIRSF018472">
    <property type="entry name" value="MreD_proteobac"/>
    <property type="match status" value="1"/>
</dbReference>
<keyword evidence="5 7" id="KW-1133">Transmembrane helix</keyword>
<evidence type="ECO:0008006" key="9">
    <source>
        <dbReference type="Google" id="ProtNLM"/>
    </source>
</evidence>
<dbReference type="NCBIfam" id="TIGR03426">
    <property type="entry name" value="shape_MreD"/>
    <property type="match status" value="1"/>
</dbReference>
<dbReference type="InterPro" id="IPR007227">
    <property type="entry name" value="Cell_shape_determining_MreD"/>
</dbReference>
<dbReference type="InterPro" id="IPR026034">
    <property type="entry name" value="MreD_proteobac"/>
</dbReference>
<dbReference type="PANTHER" id="PTHR37484:SF1">
    <property type="entry name" value="ROD SHAPE-DETERMINING PROTEIN MRED"/>
    <property type="match status" value="1"/>
</dbReference>
<name>A0A3B0X9D3_9ZZZZ</name>
<evidence type="ECO:0000256" key="6">
    <source>
        <dbReference type="ARBA" id="ARBA00023136"/>
    </source>
</evidence>
<protein>
    <recommendedName>
        <fullName evidence="9">Rod shape-determining protein MreD</fullName>
    </recommendedName>
</protein>
<accession>A0A3B0X9D3</accession>
<keyword evidence="3 7" id="KW-0812">Transmembrane</keyword>
<dbReference type="PANTHER" id="PTHR37484">
    <property type="entry name" value="ROD SHAPE-DETERMINING PROTEIN MRED"/>
    <property type="match status" value="1"/>
</dbReference>
<feature type="transmembrane region" description="Helical" evidence="7">
    <location>
        <begin position="64"/>
        <end position="84"/>
    </location>
</feature>
<keyword evidence="6 7" id="KW-0472">Membrane</keyword>
<reference evidence="8" key="1">
    <citation type="submission" date="2018-06" db="EMBL/GenBank/DDBJ databases">
        <authorList>
            <person name="Zhirakovskaya E."/>
        </authorList>
    </citation>
    <scope>NUCLEOTIDE SEQUENCE</scope>
</reference>
<evidence type="ECO:0000256" key="2">
    <source>
        <dbReference type="ARBA" id="ARBA00022475"/>
    </source>
</evidence>
<evidence type="ECO:0000256" key="1">
    <source>
        <dbReference type="ARBA" id="ARBA00004651"/>
    </source>
</evidence>
<evidence type="ECO:0000256" key="7">
    <source>
        <dbReference type="SAM" id="Phobius"/>
    </source>
</evidence>
<gene>
    <name evidence="8" type="ORF">MNBD_GAMMA05-879</name>
</gene>
<dbReference type="GO" id="GO:0005886">
    <property type="term" value="C:plasma membrane"/>
    <property type="evidence" value="ECO:0007669"/>
    <property type="project" value="UniProtKB-SubCell"/>
</dbReference>
<keyword evidence="4" id="KW-0133">Cell shape</keyword>
<evidence type="ECO:0000313" key="8">
    <source>
        <dbReference type="EMBL" id="VAW52564.1"/>
    </source>
</evidence>
<organism evidence="8">
    <name type="scientific">hydrothermal vent metagenome</name>
    <dbReference type="NCBI Taxonomy" id="652676"/>
    <lineage>
        <taxon>unclassified sequences</taxon>
        <taxon>metagenomes</taxon>
        <taxon>ecological metagenomes</taxon>
    </lineage>
</organism>
<evidence type="ECO:0000256" key="3">
    <source>
        <dbReference type="ARBA" id="ARBA00022692"/>
    </source>
</evidence>
<keyword evidence="2" id="KW-1003">Cell membrane</keyword>